<evidence type="ECO:0000256" key="7">
    <source>
        <dbReference type="ARBA" id="ARBA00023326"/>
    </source>
</evidence>
<evidence type="ECO:0000256" key="4">
    <source>
        <dbReference type="ARBA" id="ARBA00022801"/>
    </source>
</evidence>
<evidence type="ECO:0000256" key="2">
    <source>
        <dbReference type="ARBA" id="ARBA00005336"/>
    </source>
</evidence>
<dbReference type="PANTHER" id="PTHR42715:SF10">
    <property type="entry name" value="BETA-GLUCOSIDASE"/>
    <property type="match status" value="1"/>
</dbReference>
<dbReference type="InterPro" id="IPR036881">
    <property type="entry name" value="Glyco_hydro_3_C_sf"/>
</dbReference>
<dbReference type="PANTHER" id="PTHR42715">
    <property type="entry name" value="BETA-GLUCOSIDASE"/>
    <property type="match status" value="1"/>
</dbReference>
<dbReference type="UniPathway" id="UPA00696"/>
<dbReference type="InterPro" id="IPR037524">
    <property type="entry name" value="PA14/GLEYA"/>
</dbReference>
<dbReference type="Pfam" id="PF01915">
    <property type="entry name" value="Glyco_hydro_3_C"/>
    <property type="match status" value="1"/>
</dbReference>
<dbReference type="Gene3D" id="2.60.120.260">
    <property type="entry name" value="Galactose-binding domain-like"/>
    <property type="match status" value="1"/>
</dbReference>
<dbReference type="InterPro" id="IPR011658">
    <property type="entry name" value="PA14_dom"/>
</dbReference>
<sequence length="343" mass="37450">MPTATAHSLSQPYFTPTSTGRYAFSLSNVGDARLWVEDRLLIDNRNWMEGGASFFGHGSAEKCAEIDLTAGVKFCVTAITSSRLYRDQLEATVHAKEADMVLCVIGLDSDWEGEGHDRTSLSLPGDQDALVSALLAANKSTVIINQSGAPVSFPWLSSASTVLQAWYGGQEAGNAIADVVVGRMNPSGRLPMTWPRSIDDVGHGAQDHIWPGVNGQIVYEEGIFMGYRHYDEYGIAPEFPFGFGLSYSAFEYTSLIVSEQQPSKSWKIRVSVRNKGKIDGYETVQIYSGTLCSTPLSIPKKQLKAFEKIWVPAGTTVDAICNLDIQSLASWDPELGLWATYEG</sequence>
<keyword evidence="5" id="KW-0119">Carbohydrate metabolism</keyword>
<dbReference type="Pfam" id="PF14310">
    <property type="entry name" value="Fn3-like"/>
    <property type="match status" value="1"/>
</dbReference>
<feature type="domain" description="PA14" evidence="8">
    <location>
        <begin position="1"/>
        <end position="109"/>
    </location>
</feature>
<dbReference type="EMBL" id="LJBN01000120">
    <property type="protein sequence ID" value="OOQ88155.1"/>
    <property type="molecule type" value="Genomic_DNA"/>
</dbReference>
<dbReference type="GO" id="GO:0030245">
    <property type="term" value="P:cellulose catabolic process"/>
    <property type="evidence" value="ECO:0007669"/>
    <property type="project" value="UniProtKB-UniPathway"/>
</dbReference>
<dbReference type="SUPFAM" id="SSF52279">
    <property type="entry name" value="Beta-D-glucan exohydrolase, C-terminal domain"/>
    <property type="match status" value="1"/>
</dbReference>
<dbReference type="EC" id="3.2.1.21" evidence="3"/>
<dbReference type="GO" id="GO:0008422">
    <property type="term" value="F:beta-glucosidase activity"/>
    <property type="evidence" value="ECO:0007669"/>
    <property type="project" value="UniProtKB-EC"/>
</dbReference>
<dbReference type="Pfam" id="PF07691">
    <property type="entry name" value="PA14"/>
    <property type="match status" value="1"/>
</dbReference>
<evidence type="ECO:0000259" key="8">
    <source>
        <dbReference type="PROSITE" id="PS51820"/>
    </source>
</evidence>
<evidence type="ECO:0000313" key="9">
    <source>
        <dbReference type="EMBL" id="OOQ88155.1"/>
    </source>
</evidence>
<gene>
    <name evidence="9" type="ORF">PEBR_14087</name>
</gene>
<evidence type="ECO:0000256" key="6">
    <source>
        <dbReference type="ARBA" id="ARBA00023295"/>
    </source>
</evidence>
<dbReference type="Proteomes" id="UP000190744">
    <property type="component" value="Unassembled WGS sequence"/>
</dbReference>
<organism evidence="9 10">
    <name type="scientific">Penicillium brasilianum</name>
    <dbReference type="NCBI Taxonomy" id="104259"/>
    <lineage>
        <taxon>Eukaryota</taxon>
        <taxon>Fungi</taxon>
        <taxon>Dikarya</taxon>
        <taxon>Ascomycota</taxon>
        <taxon>Pezizomycotina</taxon>
        <taxon>Eurotiomycetes</taxon>
        <taxon>Eurotiomycetidae</taxon>
        <taxon>Eurotiales</taxon>
        <taxon>Aspergillaceae</taxon>
        <taxon>Penicillium</taxon>
    </lineage>
</organism>
<comment type="catalytic activity">
    <reaction evidence="1">
        <text>Hydrolysis of terminal, non-reducing beta-D-glucosyl residues with release of beta-D-glucose.</text>
        <dbReference type="EC" id="3.2.1.21"/>
    </reaction>
</comment>
<evidence type="ECO:0000256" key="3">
    <source>
        <dbReference type="ARBA" id="ARBA00012744"/>
    </source>
</evidence>
<keyword evidence="4" id="KW-0378">Hydrolase</keyword>
<comment type="caution">
    <text evidence="9">The sequence shown here is derived from an EMBL/GenBank/DDBJ whole genome shotgun (WGS) entry which is preliminary data.</text>
</comment>
<keyword evidence="7" id="KW-0624">Polysaccharide degradation</keyword>
<dbReference type="InterPro" id="IPR026891">
    <property type="entry name" value="Fn3-like"/>
</dbReference>
<dbReference type="Gene3D" id="2.60.40.10">
    <property type="entry name" value="Immunoglobulins"/>
    <property type="match status" value="1"/>
</dbReference>
<dbReference type="InterPro" id="IPR050288">
    <property type="entry name" value="Cellulose_deg_GH3"/>
</dbReference>
<protein>
    <recommendedName>
        <fullName evidence="3">beta-glucosidase</fullName>
        <ecNumber evidence="3">3.2.1.21</ecNumber>
    </recommendedName>
</protein>
<accession>A0A1S9RRM7</accession>
<reference evidence="10" key="1">
    <citation type="submission" date="2015-09" db="EMBL/GenBank/DDBJ databases">
        <authorList>
            <person name="Fill T.P."/>
            <person name="Baretta J.F."/>
            <person name="de Almeida L.G."/>
            <person name="Rocha M."/>
            <person name="de Souza D.H."/>
            <person name="Malavazi I."/>
            <person name="Cerdeira L.T."/>
            <person name="Hong H."/>
            <person name="Samborskyy M."/>
            <person name="de Vasconcelos A.T."/>
            <person name="Leadlay P."/>
            <person name="Rodrigues-Filho E."/>
        </authorList>
    </citation>
    <scope>NUCLEOTIDE SEQUENCE [LARGE SCALE GENOMIC DNA]</scope>
    <source>
        <strain evidence="10">LaBioMMi 136</strain>
    </source>
</reference>
<dbReference type="PROSITE" id="PS51820">
    <property type="entry name" value="PA14"/>
    <property type="match status" value="1"/>
</dbReference>
<dbReference type="Gene3D" id="3.40.50.1700">
    <property type="entry name" value="Glycoside hydrolase family 3 C-terminal domain"/>
    <property type="match status" value="1"/>
</dbReference>
<dbReference type="InterPro" id="IPR036962">
    <property type="entry name" value="Glyco_hydro_3_N_sf"/>
</dbReference>
<dbReference type="InterPro" id="IPR002772">
    <property type="entry name" value="Glyco_hydro_3_C"/>
</dbReference>
<name>A0A1S9RRM7_PENBI</name>
<proteinExistence type="inferred from homology"/>
<dbReference type="Gene3D" id="3.20.20.300">
    <property type="entry name" value="Glycoside hydrolase, family 3, N-terminal domain"/>
    <property type="match status" value="1"/>
</dbReference>
<evidence type="ECO:0000256" key="5">
    <source>
        <dbReference type="ARBA" id="ARBA00023277"/>
    </source>
</evidence>
<keyword evidence="6" id="KW-0326">Glycosidase</keyword>
<dbReference type="SMART" id="SM01217">
    <property type="entry name" value="Fn3_like"/>
    <property type="match status" value="1"/>
</dbReference>
<evidence type="ECO:0000256" key="1">
    <source>
        <dbReference type="ARBA" id="ARBA00000448"/>
    </source>
</evidence>
<dbReference type="AlphaFoldDB" id="A0A1S9RRM7"/>
<dbReference type="InterPro" id="IPR013783">
    <property type="entry name" value="Ig-like_fold"/>
</dbReference>
<comment type="similarity">
    <text evidence="2">Belongs to the glycosyl hydrolase 3 family.</text>
</comment>
<evidence type="ECO:0000313" key="10">
    <source>
        <dbReference type="Proteomes" id="UP000190744"/>
    </source>
</evidence>